<dbReference type="CDD" id="cd01098">
    <property type="entry name" value="PAN_AP_plant"/>
    <property type="match status" value="1"/>
</dbReference>
<keyword evidence="13 19" id="KW-0472">Membrane</keyword>
<keyword evidence="8" id="KW-0430">Lectin</keyword>
<dbReference type="Gene3D" id="3.30.200.20">
    <property type="entry name" value="Phosphorylase Kinase, domain 1"/>
    <property type="match status" value="1"/>
</dbReference>
<evidence type="ECO:0000256" key="7">
    <source>
        <dbReference type="ARBA" id="ARBA00022729"/>
    </source>
</evidence>
<keyword evidence="6 19" id="KW-0812">Transmembrane</keyword>
<feature type="transmembrane region" description="Helical" evidence="19">
    <location>
        <begin position="109"/>
        <end position="130"/>
    </location>
</feature>
<dbReference type="PROSITE" id="PS50948">
    <property type="entry name" value="PAN"/>
    <property type="match status" value="1"/>
</dbReference>
<dbReference type="InterPro" id="IPR003609">
    <property type="entry name" value="Pan_app"/>
</dbReference>
<proteinExistence type="predicted"/>
<dbReference type="GO" id="GO:0005886">
    <property type="term" value="C:plasma membrane"/>
    <property type="evidence" value="ECO:0007669"/>
    <property type="project" value="UniProtKB-SubCell"/>
</dbReference>
<dbReference type="InterPro" id="IPR000719">
    <property type="entry name" value="Prot_kinase_dom"/>
</dbReference>
<dbReference type="InterPro" id="IPR001245">
    <property type="entry name" value="Ser-Thr/Tyr_kinase_cat_dom"/>
</dbReference>
<keyword evidence="16" id="KW-0325">Glycoprotein</keyword>
<evidence type="ECO:0000256" key="10">
    <source>
        <dbReference type="ARBA" id="ARBA00022777"/>
    </source>
</evidence>
<evidence type="ECO:0000256" key="6">
    <source>
        <dbReference type="ARBA" id="ARBA00022692"/>
    </source>
</evidence>
<evidence type="ECO:0000256" key="15">
    <source>
        <dbReference type="ARBA" id="ARBA00023170"/>
    </source>
</evidence>
<dbReference type="GO" id="GO:0030246">
    <property type="term" value="F:carbohydrate binding"/>
    <property type="evidence" value="ECO:0007669"/>
    <property type="project" value="UniProtKB-KW"/>
</dbReference>
<comment type="catalytic activity">
    <reaction evidence="17">
        <text>L-threonyl-[protein] + ATP = O-phospho-L-threonyl-[protein] + ADP + H(+)</text>
        <dbReference type="Rhea" id="RHEA:46608"/>
        <dbReference type="Rhea" id="RHEA-COMP:11060"/>
        <dbReference type="Rhea" id="RHEA-COMP:11605"/>
        <dbReference type="ChEBI" id="CHEBI:15378"/>
        <dbReference type="ChEBI" id="CHEBI:30013"/>
        <dbReference type="ChEBI" id="CHEBI:30616"/>
        <dbReference type="ChEBI" id="CHEBI:61977"/>
        <dbReference type="ChEBI" id="CHEBI:456216"/>
        <dbReference type="EC" id="2.7.11.1"/>
    </reaction>
</comment>
<evidence type="ECO:0000313" key="22">
    <source>
        <dbReference type="EMBL" id="KAK3219768.1"/>
    </source>
</evidence>
<comment type="caution">
    <text evidence="22">The sequence shown here is derived from an EMBL/GenBank/DDBJ whole genome shotgun (WGS) entry which is preliminary data.</text>
</comment>
<dbReference type="Pfam" id="PF11883">
    <property type="entry name" value="DUF3403"/>
    <property type="match status" value="1"/>
</dbReference>
<keyword evidence="9" id="KW-0547">Nucleotide-binding</keyword>
<dbReference type="GO" id="GO:0005524">
    <property type="term" value="F:ATP binding"/>
    <property type="evidence" value="ECO:0007669"/>
    <property type="project" value="UniProtKB-KW"/>
</dbReference>
<feature type="transmembrane region" description="Helical" evidence="19">
    <location>
        <begin position="142"/>
        <end position="162"/>
    </location>
</feature>
<dbReference type="AlphaFoldDB" id="A0AAE0AL11"/>
<dbReference type="GO" id="GO:0004674">
    <property type="term" value="F:protein serine/threonine kinase activity"/>
    <property type="evidence" value="ECO:0007669"/>
    <property type="project" value="UniProtKB-KW"/>
</dbReference>
<dbReference type="PROSITE" id="PS50011">
    <property type="entry name" value="PROTEIN_KINASE_DOM"/>
    <property type="match status" value="1"/>
</dbReference>
<evidence type="ECO:0000256" key="13">
    <source>
        <dbReference type="ARBA" id="ARBA00023136"/>
    </source>
</evidence>
<keyword evidence="10" id="KW-0418">Kinase</keyword>
<evidence type="ECO:0000256" key="11">
    <source>
        <dbReference type="ARBA" id="ARBA00022840"/>
    </source>
</evidence>
<gene>
    <name evidence="22" type="ORF">Dsin_013738</name>
</gene>
<keyword evidence="12 19" id="KW-1133">Transmembrane helix</keyword>
<feature type="transmembrane region" description="Helical" evidence="19">
    <location>
        <begin position="68"/>
        <end position="89"/>
    </location>
</feature>
<keyword evidence="23" id="KW-1185">Reference proteome</keyword>
<keyword evidence="3" id="KW-1003">Cell membrane</keyword>
<dbReference type="FunFam" id="1.10.510.10:FF:000060">
    <property type="entry name" value="G-type lectin S-receptor-like serine/threonine-protein kinase"/>
    <property type="match status" value="1"/>
</dbReference>
<keyword evidence="7" id="KW-0732">Signal</keyword>
<dbReference type="PANTHER" id="PTHR27002:SF926">
    <property type="entry name" value="OS07G0535800 PROTEIN"/>
    <property type="match status" value="1"/>
</dbReference>
<organism evidence="22 23">
    <name type="scientific">Dipteronia sinensis</name>
    <dbReference type="NCBI Taxonomy" id="43782"/>
    <lineage>
        <taxon>Eukaryota</taxon>
        <taxon>Viridiplantae</taxon>
        <taxon>Streptophyta</taxon>
        <taxon>Embryophyta</taxon>
        <taxon>Tracheophyta</taxon>
        <taxon>Spermatophyta</taxon>
        <taxon>Magnoliopsida</taxon>
        <taxon>eudicotyledons</taxon>
        <taxon>Gunneridae</taxon>
        <taxon>Pentapetalae</taxon>
        <taxon>rosids</taxon>
        <taxon>malvids</taxon>
        <taxon>Sapindales</taxon>
        <taxon>Sapindaceae</taxon>
        <taxon>Hippocastanoideae</taxon>
        <taxon>Acereae</taxon>
        <taxon>Dipteronia</taxon>
    </lineage>
</organism>
<feature type="domain" description="Apple" evidence="21">
    <location>
        <begin position="1"/>
        <end position="55"/>
    </location>
</feature>
<evidence type="ECO:0000256" key="1">
    <source>
        <dbReference type="ARBA" id="ARBA00004251"/>
    </source>
</evidence>
<dbReference type="PANTHER" id="PTHR27002">
    <property type="entry name" value="RECEPTOR-LIKE SERINE/THREONINE-PROTEIN KINASE SD1-8"/>
    <property type="match status" value="1"/>
</dbReference>
<dbReference type="Pfam" id="PF00069">
    <property type="entry name" value="Pkinase"/>
    <property type="match status" value="1"/>
</dbReference>
<name>A0AAE0AL11_9ROSI</name>
<keyword evidence="5" id="KW-0808">Transferase</keyword>
<evidence type="ECO:0000259" key="21">
    <source>
        <dbReference type="PROSITE" id="PS50948"/>
    </source>
</evidence>
<reference evidence="22" key="1">
    <citation type="journal article" date="2023" name="Plant J.">
        <title>Genome sequences and population genomics provide insights into the demographic history, inbreeding, and mutation load of two 'living fossil' tree species of Dipteronia.</title>
        <authorList>
            <person name="Feng Y."/>
            <person name="Comes H.P."/>
            <person name="Chen J."/>
            <person name="Zhu S."/>
            <person name="Lu R."/>
            <person name="Zhang X."/>
            <person name="Li P."/>
            <person name="Qiu J."/>
            <person name="Olsen K.M."/>
            <person name="Qiu Y."/>
        </authorList>
    </citation>
    <scope>NUCLEOTIDE SEQUENCE</scope>
    <source>
        <strain evidence="22">NBL</strain>
    </source>
</reference>
<dbReference type="EC" id="2.7.11.1" evidence="2"/>
<keyword evidence="15" id="KW-0675">Receptor</keyword>
<evidence type="ECO:0000256" key="2">
    <source>
        <dbReference type="ARBA" id="ARBA00012513"/>
    </source>
</evidence>
<dbReference type="Proteomes" id="UP001281410">
    <property type="component" value="Unassembled WGS sequence"/>
</dbReference>
<protein>
    <recommendedName>
        <fullName evidence="2">non-specific serine/threonine protein kinase</fullName>
        <ecNumber evidence="2">2.7.11.1</ecNumber>
    </recommendedName>
</protein>
<dbReference type="Pfam" id="PF07714">
    <property type="entry name" value="PK_Tyr_Ser-Thr"/>
    <property type="match status" value="1"/>
</dbReference>
<evidence type="ECO:0000256" key="9">
    <source>
        <dbReference type="ARBA" id="ARBA00022741"/>
    </source>
</evidence>
<comment type="catalytic activity">
    <reaction evidence="18">
        <text>L-seryl-[protein] + ATP = O-phospho-L-seryl-[protein] + ADP + H(+)</text>
        <dbReference type="Rhea" id="RHEA:17989"/>
        <dbReference type="Rhea" id="RHEA-COMP:9863"/>
        <dbReference type="Rhea" id="RHEA-COMP:11604"/>
        <dbReference type="ChEBI" id="CHEBI:15378"/>
        <dbReference type="ChEBI" id="CHEBI:29999"/>
        <dbReference type="ChEBI" id="CHEBI:30616"/>
        <dbReference type="ChEBI" id="CHEBI:83421"/>
        <dbReference type="ChEBI" id="CHEBI:456216"/>
        <dbReference type="EC" id="2.7.11.1"/>
    </reaction>
</comment>
<dbReference type="SUPFAM" id="SSF56112">
    <property type="entry name" value="Protein kinase-like (PK-like)"/>
    <property type="match status" value="1"/>
</dbReference>
<evidence type="ECO:0000256" key="18">
    <source>
        <dbReference type="ARBA" id="ARBA00048679"/>
    </source>
</evidence>
<comment type="subcellular location">
    <subcellularLocation>
        <location evidence="1">Cell membrane</location>
        <topology evidence="1">Single-pass type I membrane protein</topology>
    </subcellularLocation>
</comment>
<evidence type="ECO:0000256" key="17">
    <source>
        <dbReference type="ARBA" id="ARBA00047899"/>
    </source>
</evidence>
<keyword evidence="14" id="KW-1015">Disulfide bond</keyword>
<dbReference type="InterPro" id="IPR021820">
    <property type="entry name" value="S-locus_recpt_kinase_C"/>
</dbReference>
<evidence type="ECO:0000256" key="14">
    <source>
        <dbReference type="ARBA" id="ARBA00023157"/>
    </source>
</evidence>
<evidence type="ECO:0000256" key="12">
    <source>
        <dbReference type="ARBA" id="ARBA00022989"/>
    </source>
</evidence>
<evidence type="ECO:0000256" key="3">
    <source>
        <dbReference type="ARBA" id="ARBA00022475"/>
    </source>
</evidence>
<dbReference type="InterPro" id="IPR008271">
    <property type="entry name" value="Ser/Thr_kinase_AS"/>
</dbReference>
<dbReference type="FunFam" id="3.30.200.20:FF:000330">
    <property type="entry name" value="G-type lectin S-receptor-like serine/threonine-protein kinase At4g03230"/>
    <property type="match status" value="1"/>
</dbReference>
<dbReference type="InterPro" id="IPR011009">
    <property type="entry name" value="Kinase-like_dom_sf"/>
</dbReference>
<dbReference type="SMART" id="SM00220">
    <property type="entry name" value="S_TKc"/>
    <property type="match status" value="1"/>
</dbReference>
<keyword evidence="11" id="KW-0067">ATP-binding</keyword>
<dbReference type="Gene3D" id="1.10.510.10">
    <property type="entry name" value="Transferase(Phosphotransferase) domain 1"/>
    <property type="match status" value="1"/>
</dbReference>
<dbReference type="EMBL" id="JANJYJ010000004">
    <property type="protein sequence ID" value="KAK3219768.1"/>
    <property type="molecule type" value="Genomic_DNA"/>
</dbReference>
<dbReference type="PROSITE" id="PS00108">
    <property type="entry name" value="PROTEIN_KINASE_ST"/>
    <property type="match status" value="1"/>
</dbReference>
<feature type="domain" description="Protein kinase" evidence="20">
    <location>
        <begin position="223"/>
        <end position="478"/>
    </location>
</feature>
<evidence type="ECO:0000256" key="8">
    <source>
        <dbReference type="ARBA" id="ARBA00022734"/>
    </source>
</evidence>
<sequence>MTLVDCRQKCYKDCSCVAYAATNRANDTGCEIWSRGTEFKESNDDNNREIYVELVIAKKKWWIARKGLVITVAVALVVILLCSLSYIARRKYKGKEEKWWQSLMEVVDRPSHCSSSSLLVILLCSLSYLARRKYKRKEEKRWQSLMVVLLVPLLCYFCYLAGRKLMAEVQRIMNRRKLLRELGDDVSSSTINKGGQTKEKDQATNHELKIFNFQTIAAATDNFSTANKLGEGGFGPVYKGKLLDDREIAIKRLSRRSGQGIVEFKNEAKLIAKLQHTNLVKLMGCSLQGEERILVYEYMHNKSLDFFIFGLIYLHKYSRLRVIHRDLKASNILLDDQLNPKISDFGMARIFGANESEANTNRVVGTYGYMSPEYAMNGIVSMKTDVFSFGVLVLEILSGKKNNSSYHTERPLNLVGYAWQLWNEGKGLELIDTTLDQSCCPNDQVLRCLHVGLLCVQDQATDRPTISDVVSMLTNETMLLPAPKQPAFFINVNSDEEQEASEIKSENCSTNDVTISVMEAR</sequence>
<evidence type="ECO:0000256" key="5">
    <source>
        <dbReference type="ARBA" id="ARBA00022679"/>
    </source>
</evidence>
<evidence type="ECO:0000256" key="19">
    <source>
        <dbReference type="SAM" id="Phobius"/>
    </source>
</evidence>
<keyword evidence="4" id="KW-0723">Serine/threonine-protein kinase</keyword>
<evidence type="ECO:0000256" key="16">
    <source>
        <dbReference type="ARBA" id="ARBA00023180"/>
    </source>
</evidence>
<evidence type="ECO:0000259" key="20">
    <source>
        <dbReference type="PROSITE" id="PS50011"/>
    </source>
</evidence>
<evidence type="ECO:0000313" key="23">
    <source>
        <dbReference type="Proteomes" id="UP001281410"/>
    </source>
</evidence>
<evidence type="ECO:0000256" key="4">
    <source>
        <dbReference type="ARBA" id="ARBA00022527"/>
    </source>
</evidence>
<dbReference type="Pfam" id="PF08276">
    <property type="entry name" value="PAN_2"/>
    <property type="match status" value="1"/>
</dbReference>
<accession>A0AAE0AL11</accession>